<evidence type="ECO:0000259" key="1">
    <source>
        <dbReference type="Pfam" id="PF05368"/>
    </source>
</evidence>
<dbReference type="InterPro" id="IPR008030">
    <property type="entry name" value="NmrA-like"/>
</dbReference>
<reference evidence="2" key="2">
    <citation type="submission" date="2023-01" db="EMBL/GenBank/DDBJ databases">
        <title>Draft genome sequence of Litoribrevibacter albus strain NBRC 110071.</title>
        <authorList>
            <person name="Sun Q."/>
            <person name="Mori K."/>
        </authorList>
    </citation>
    <scope>NUCLEOTIDE SEQUENCE</scope>
    <source>
        <strain evidence="2">NBRC 110071</strain>
    </source>
</reference>
<sequence length="284" mass="31144">MILVIGATGKTGSKVCEYLSNAGLAYKALTRDADKAKSVLPESAQIVQGDLSDKSHLYRVLEDVTHVYMATPPDEHMVVYQNSVIDVARDCGVKRIVKLSGLRPSLNSEARLPRLHAQIEEHLKESGVAYSMIRSNLFMQVLFGDAESVKTNGKIYAPASNGKISFTDIHNIAEVALKCLQDNSSDNHIITVTGEGAESYEQVATYLTQATGKDVEYIPVSFEDARQSMIEAGYGHWLSDALIELFQIYSANDGCFVSDDFETLTGKPASSLESFIQMNKQAFC</sequence>
<dbReference type="Gene3D" id="3.90.25.10">
    <property type="entry name" value="UDP-galactose 4-epimerase, domain 1"/>
    <property type="match status" value="1"/>
</dbReference>
<dbReference type="EMBL" id="BSNM01000003">
    <property type="protein sequence ID" value="GLQ30414.1"/>
    <property type="molecule type" value="Genomic_DNA"/>
</dbReference>
<feature type="domain" description="NmrA-like" evidence="1">
    <location>
        <begin position="2"/>
        <end position="249"/>
    </location>
</feature>
<proteinExistence type="predicted"/>
<reference evidence="2" key="1">
    <citation type="journal article" date="2014" name="Int. J. Syst. Evol. Microbiol.">
        <title>Complete genome sequence of Corynebacterium casei LMG S-19264T (=DSM 44701T), isolated from a smear-ripened cheese.</title>
        <authorList>
            <consortium name="US DOE Joint Genome Institute (JGI-PGF)"/>
            <person name="Walter F."/>
            <person name="Albersmeier A."/>
            <person name="Kalinowski J."/>
            <person name="Ruckert C."/>
        </authorList>
    </citation>
    <scope>NUCLEOTIDE SEQUENCE</scope>
    <source>
        <strain evidence="2">NBRC 110071</strain>
    </source>
</reference>
<dbReference type="PANTHER" id="PTHR43162:SF1">
    <property type="entry name" value="PRESTALK A DIFFERENTIATION PROTEIN A"/>
    <property type="match status" value="1"/>
</dbReference>
<protein>
    <submittedName>
        <fullName evidence="2">NmrA family protein</fullName>
    </submittedName>
</protein>
<organism evidence="2 3">
    <name type="scientific">Litoribrevibacter albus</name>
    <dbReference type="NCBI Taxonomy" id="1473156"/>
    <lineage>
        <taxon>Bacteria</taxon>
        <taxon>Pseudomonadati</taxon>
        <taxon>Pseudomonadota</taxon>
        <taxon>Gammaproteobacteria</taxon>
        <taxon>Oceanospirillales</taxon>
        <taxon>Oceanospirillaceae</taxon>
        <taxon>Litoribrevibacter</taxon>
    </lineage>
</organism>
<dbReference type="Proteomes" id="UP001161389">
    <property type="component" value="Unassembled WGS sequence"/>
</dbReference>
<evidence type="ECO:0000313" key="3">
    <source>
        <dbReference type="Proteomes" id="UP001161389"/>
    </source>
</evidence>
<dbReference type="InterPro" id="IPR051604">
    <property type="entry name" value="Ergot_Alk_Oxidoreductase"/>
</dbReference>
<accession>A0AA37S8P2</accession>
<dbReference type="AlphaFoldDB" id="A0AA37S8P2"/>
<comment type="caution">
    <text evidence="2">The sequence shown here is derived from an EMBL/GenBank/DDBJ whole genome shotgun (WGS) entry which is preliminary data.</text>
</comment>
<keyword evidence="3" id="KW-1185">Reference proteome</keyword>
<dbReference type="RefSeq" id="WP_284379253.1">
    <property type="nucleotide sequence ID" value="NZ_BSNM01000003.1"/>
</dbReference>
<dbReference type="SUPFAM" id="SSF51735">
    <property type="entry name" value="NAD(P)-binding Rossmann-fold domains"/>
    <property type="match status" value="1"/>
</dbReference>
<evidence type="ECO:0000313" key="2">
    <source>
        <dbReference type="EMBL" id="GLQ30414.1"/>
    </source>
</evidence>
<name>A0AA37S8P2_9GAMM</name>
<dbReference type="InterPro" id="IPR036291">
    <property type="entry name" value="NAD(P)-bd_dom_sf"/>
</dbReference>
<dbReference type="Gene3D" id="3.40.50.720">
    <property type="entry name" value="NAD(P)-binding Rossmann-like Domain"/>
    <property type="match status" value="1"/>
</dbReference>
<gene>
    <name evidence="2" type="ORF">GCM10007876_08920</name>
</gene>
<dbReference type="CDD" id="cd05269">
    <property type="entry name" value="TMR_SDR_a"/>
    <property type="match status" value="1"/>
</dbReference>
<dbReference type="Pfam" id="PF05368">
    <property type="entry name" value="NmrA"/>
    <property type="match status" value="1"/>
</dbReference>
<dbReference type="PANTHER" id="PTHR43162">
    <property type="match status" value="1"/>
</dbReference>